<feature type="transmembrane region" description="Helical" evidence="1">
    <location>
        <begin position="41"/>
        <end position="60"/>
    </location>
</feature>
<protein>
    <submittedName>
        <fullName evidence="2">Uncharacterized protein</fullName>
    </submittedName>
</protein>
<reference evidence="3" key="1">
    <citation type="journal article" date="2019" name="Nat. Commun.">
        <title>Expansion of phycobilisome linker gene families in mesophilic red algae.</title>
        <authorList>
            <person name="Lee J."/>
            <person name="Kim D."/>
            <person name="Bhattacharya D."/>
            <person name="Yoon H.S."/>
        </authorList>
    </citation>
    <scope>NUCLEOTIDE SEQUENCE [LARGE SCALE GENOMIC DNA]</scope>
    <source>
        <strain evidence="3">CCMP 1328</strain>
    </source>
</reference>
<dbReference type="Proteomes" id="UP000324585">
    <property type="component" value="Unassembled WGS sequence"/>
</dbReference>
<comment type="caution">
    <text evidence="2">The sequence shown here is derived from an EMBL/GenBank/DDBJ whole genome shotgun (WGS) entry which is preliminary data.</text>
</comment>
<evidence type="ECO:0000313" key="3">
    <source>
        <dbReference type="Proteomes" id="UP000324585"/>
    </source>
</evidence>
<keyword evidence="1" id="KW-1133">Transmembrane helix</keyword>
<evidence type="ECO:0000313" key="2">
    <source>
        <dbReference type="EMBL" id="KAA8490320.1"/>
    </source>
</evidence>
<dbReference type="EMBL" id="VRMN01000033">
    <property type="protein sequence ID" value="KAA8490320.1"/>
    <property type="molecule type" value="Genomic_DNA"/>
</dbReference>
<keyword evidence="1" id="KW-0812">Transmembrane</keyword>
<proteinExistence type="predicted"/>
<keyword evidence="3" id="KW-1185">Reference proteome</keyword>
<accession>A0A5J4YHI7</accession>
<keyword evidence="1" id="KW-0472">Membrane</keyword>
<name>A0A5J4YHI7_PORPP</name>
<organism evidence="2 3">
    <name type="scientific">Porphyridium purpureum</name>
    <name type="common">Red alga</name>
    <name type="synonym">Porphyridium cruentum</name>
    <dbReference type="NCBI Taxonomy" id="35688"/>
    <lineage>
        <taxon>Eukaryota</taxon>
        <taxon>Rhodophyta</taxon>
        <taxon>Bangiophyceae</taxon>
        <taxon>Porphyridiales</taxon>
        <taxon>Porphyridiaceae</taxon>
        <taxon>Porphyridium</taxon>
    </lineage>
</organism>
<gene>
    <name evidence="2" type="ORF">FVE85_8930</name>
</gene>
<dbReference type="AlphaFoldDB" id="A0A5J4YHI7"/>
<sequence>MESLPKQVAAHILSVVGPDETIIDVYHPTPELATKRARQSYIAFVNPFALLLAPFIIYGAEFERQKLGNTYYVVTDEAIYTIVLDMDKRGKWVVTNGNSLSRLPYEQVVLASVDTPGQGCTCMQIQHAFVQTAGIANRYDEFSDTNVVQPAGEWMLVEDPHPMVVQINNAMRACKKRDRAVAVHTEVTMAQTGSTEKRVFVSSLRTPDDVRVATIRTDMDIQAVRLAVSEALDLPEQNCSVQLMYAPGQFSVVTRAENIRDNDRLVLAEV</sequence>
<evidence type="ECO:0000256" key="1">
    <source>
        <dbReference type="SAM" id="Phobius"/>
    </source>
</evidence>